<evidence type="ECO:0000313" key="2">
    <source>
        <dbReference type="Proteomes" id="UP001642487"/>
    </source>
</evidence>
<proteinExistence type="predicted"/>
<accession>A0ABP0Z7W5</accession>
<sequence length="237" mass="27046">MFSIKIDDLDPFLDATTLFAEIVNDEICLKISPSTFSIISRYQHPLFFAMMIMPPPFFAEYSVDRNHNSKISLSAFHNAMLEGQSFCSSMSIHVHEQENNIHLIFEPSRPSALPLHHELTFLPMEDWSLGEVTLLSGKILSIESEMFSNILTTFSVYNEADSILITLVGTQATFSVIPFDHEITITEESGDCLVFLWDTEVEVHMHMPLHPSSFFSNCGIQARRKTRLKINSHRHTH</sequence>
<dbReference type="InterPro" id="IPR046938">
    <property type="entry name" value="DNA_clamp_sf"/>
</dbReference>
<dbReference type="SUPFAM" id="SSF55979">
    <property type="entry name" value="DNA clamp"/>
    <property type="match status" value="1"/>
</dbReference>
<keyword evidence="2" id="KW-1185">Reference proteome</keyword>
<name>A0ABP0Z7W5_9ROSI</name>
<evidence type="ECO:0000313" key="1">
    <source>
        <dbReference type="EMBL" id="CAK9328873.1"/>
    </source>
</evidence>
<protein>
    <submittedName>
        <fullName evidence="1">Uncharacterized protein</fullName>
    </submittedName>
</protein>
<gene>
    <name evidence="1" type="ORF">CITCOLO1_LOCUS21307</name>
</gene>
<dbReference type="Gene3D" id="3.70.10.10">
    <property type="match status" value="1"/>
</dbReference>
<reference evidence="1 2" key="1">
    <citation type="submission" date="2024-03" db="EMBL/GenBank/DDBJ databases">
        <authorList>
            <person name="Gkanogiannis A."/>
            <person name="Becerra Lopez-Lavalle L."/>
        </authorList>
    </citation>
    <scope>NUCLEOTIDE SEQUENCE [LARGE SCALE GENOMIC DNA]</scope>
</reference>
<dbReference type="Proteomes" id="UP001642487">
    <property type="component" value="Chromosome 9"/>
</dbReference>
<organism evidence="1 2">
    <name type="scientific">Citrullus colocynthis</name>
    <name type="common">colocynth</name>
    <dbReference type="NCBI Taxonomy" id="252529"/>
    <lineage>
        <taxon>Eukaryota</taxon>
        <taxon>Viridiplantae</taxon>
        <taxon>Streptophyta</taxon>
        <taxon>Embryophyta</taxon>
        <taxon>Tracheophyta</taxon>
        <taxon>Spermatophyta</taxon>
        <taxon>Magnoliopsida</taxon>
        <taxon>eudicotyledons</taxon>
        <taxon>Gunneridae</taxon>
        <taxon>Pentapetalae</taxon>
        <taxon>rosids</taxon>
        <taxon>fabids</taxon>
        <taxon>Cucurbitales</taxon>
        <taxon>Cucurbitaceae</taxon>
        <taxon>Benincaseae</taxon>
        <taxon>Citrullus</taxon>
    </lineage>
</organism>
<dbReference type="EMBL" id="OZ021743">
    <property type="protein sequence ID" value="CAK9328873.1"/>
    <property type="molecule type" value="Genomic_DNA"/>
</dbReference>